<gene>
    <name evidence="9" type="ORF">EVJ48_06605</name>
</gene>
<dbReference type="Gene3D" id="3.40.1050.10">
    <property type="entry name" value="Carbonic anhydrase"/>
    <property type="match status" value="1"/>
</dbReference>
<evidence type="ECO:0000313" key="9">
    <source>
        <dbReference type="EMBL" id="RZV38633.1"/>
    </source>
</evidence>
<evidence type="ECO:0000256" key="6">
    <source>
        <dbReference type="ARBA" id="ARBA00048348"/>
    </source>
</evidence>
<accession>A0A520XBP1</accession>
<dbReference type="PANTHER" id="PTHR11002:SF76">
    <property type="entry name" value="CARBONIC ANHYDRASE"/>
    <property type="match status" value="1"/>
</dbReference>
<dbReference type="InterPro" id="IPR015892">
    <property type="entry name" value="Carbonic_anhydrase_CS"/>
</dbReference>
<comment type="cofactor">
    <cofactor evidence="7">
        <name>Zn(2+)</name>
        <dbReference type="ChEBI" id="CHEBI:29105"/>
    </cofactor>
    <text evidence="7">Binds 1 zinc ion per subunit.</text>
</comment>
<dbReference type="CDD" id="cd00884">
    <property type="entry name" value="beta_CA_cladeB"/>
    <property type="match status" value="1"/>
</dbReference>
<dbReference type="PROSITE" id="PS00705">
    <property type="entry name" value="PROK_CO2_ANHYDRASE_2"/>
    <property type="match status" value="1"/>
</dbReference>
<comment type="caution">
    <text evidence="9">The sequence shown here is derived from an EMBL/GenBank/DDBJ whole genome shotgun (WGS) entry which is preliminary data.</text>
</comment>
<keyword evidence="3 7" id="KW-0479">Metal-binding</keyword>
<dbReference type="Pfam" id="PF00484">
    <property type="entry name" value="Pro_CA"/>
    <property type="match status" value="1"/>
</dbReference>
<feature type="binding site" evidence="7">
    <location>
        <position position="103"/>
    </location>
    <ligand>
        <name>Zn(2+)</name>
        <dbReference type="ChEBI" id="CHEBI:29105"/>
    </ligand>
</feature>
<evidence type="ECO:0000313" key="10">
    <source>
        <dbReference type="Proteomes" id="UP000322454"/>
    </source>
</evidence>
<feature type="binding site" evidence="7">
    <location>
        <position position="41"/>
    </location>
    <ligand>
        <name>Zn(2+)</name>
        <dbReference type="ChEBI" id="CHEBI:29105"/>
    </ligand>
</feature>
<evidence type="ECO:0000256" key="4">
    <source>
        <dbReference type="ARBA" id="ARBA00022833"/>
    </source>
</evidence>
<dbReference type="GO" id="GO:0015976">
    <property type="term" value="P:carbon utilization"/>
    <property type="evidence" value="ECO:0007669"/>
    <property type="project" value="InterPro"/>
</dbReference>
<dbReference type="GO" id="GO:0008270">
    <property type="term" value="F:zinc ion binding"/>
    <property type="evidence" value="ECO:0007669"/>
    <property type="project" value="UniProtKB-UniRule"/>
</dbReference>
<evidence type="ECO:0000256" key="7">
    <source>
        <dbReference type="PIRSR" id="PIRSR601765-1"/>
    </source>
</evidence>
<dbReference type="EMBL" id="SHMQ01000016">
    <property type="protein sequence ID" value="RZV38633.1"/>
    <property type="molecule type" value="Genomic_DNA"/>
</dbReference>
<feature type="binding site" evidence="7">
    <location>
        <position position="39"/>
    </location>
    <ligand>
        <name>Zn(2+)</name>
        <dbReference type="ChEBI" id="CHEBI:29105"/>
    </ligand>
</feature>
<dbReference type="PANTHER" id="PTHR11002">
    <property type="entry name" value="CARBONIC ANHYDRASE"/>
    <property type="match status" value="1"/>
</dbReference>
<dbReference type="EC" id="4.2.1.1" evidence="2 8"/>
<evidence type="ECO:0000256" key="5">
    <source>
        <dbReference type="ARBA" id="ARBA00023239"/>
    </source>
</evidence>
<dbReference type="GO" id="GO:0004089">
    <property type="term" value="F:carbonate dehydratase activity"/>
    <property type="evidence" value="ECO:0007669"/>
    <property type="project" value="UniProtKB-UniRule"/>
</dbReference>
<dbReference type="InterPro" id="IPR001765">
    <property type="entry name" value="Carbonic_anhydrase"/>
</dbReference>
<evidence type="ECO:0000256" key="1">
    <source>
        <dbReference type="ARBA" id="ARBA00006217"/>
    </source>
</evidence>
<dbReference type="Proteomes" id="UP000322454">
    <property type="component" value="Unassembled WGS sequence"/>
</dbReference>
<dbReference type="SUPFAM" id="SSF53056">
    <property type="entry name" value="beta-carbonic anhydrase, cab"/>
    <property type="match status" value="1"/>
</dbReference>
<comment type="function">
    <text evidence="8">Reversible hydration of carbon dioxide.</text>
</comment>
<dbReference type="InterPro" id="IPR036874">
    <property type="entry name" value="Carbonic_anhydrase_sf"/>
</dbReference>
<name>A0A520XBP1_9DELT</name>
<comment type="similarity">
    <text evidence="1 8">Belongs to the beta-class carbonic anhydrase family.</text>
</comment>
<protein>
    <recommendedName>
        <fullName evidence="2 8">Carbonic anhydrase</fullName>
        <ecNumber evidence="2 8">4.2.1.1</ecNumber>
    </recommendedName>
    <alternativeName>
        <fullName evidence="8">Carbonate dehydratase</fullName>
    </alternativeName>
</protein>
<organism evidence="9 10">
    <name type="scientific">Candidatus Acidulodesulfobacterium acidiphilum</name>
    <dbReference type="NCBI Taxonomy" id="2597224"/>
    <lineage>
        <taxon>Bacteria</taxon>
        <taxon>Deltaproteobacteria</taxon>
        <taxon>Candidatus Acidulodesulfobacterales</taxon>
        <taxon>Candidatus Acidulodesulfobacterium</taxon>
    </lineage>
</organism>
<reference evidence="9 10" key="1">
    <citation type="submission" date="2019-01" db="EMBL/GenBank/DDBJ databases">
        <title>Insights into ecological role of a new deltaproteobacterial order Candidatus Sinidesulfobacterales (Sva0485) by metagenomics and metatranscriptomics.</title>
        <authorList>
            <person name="Tan S."/>
            <person name="Liu J."/>
            <person name="Fang Y."/>
            <person name="Hedlund B."/>
            <person name="Lian Z.-H."/>
            <person name="Huang L.-Y."/>
            <person name="Li J.-T."/>
            <person name="Huang L.-N."/>
            <person name="Li W.-J."/>
            <person name="Jiang H.-C."/>
            <person name="Dong H.-L."/>
            <person name="Shu W.-S."/>
        </authorList>
    </citation>
    <scope>NUCLEOTIDE SEQUENCE [LARGE SCALE GENOMIC DNA]</scope>
    <source>
        <strain evidence="9">AP4</strain>
    </source>
</reference>
<dbReference type="InterPro" id="IPR045066">
    <property type="entry name" value="Beta_CA_cladeB"/>
</dbReference>
<dbReference type="PROSITE" id="PS00704">
    <property type="entry name" value="PROK_CO2_ANHYDRASE_1"/>
    <property type="match status" value="1"/>
</dbReference>
<comment type="catalytic activity">
    <reaction evidence="6 8">
        <text>hydrogencarbonate + H(+) = CO2 + H2O</text>
        <dbReference type="Rhea" id="RHEA:10748"/>
        <dbReference type="ChEBI" id="CHEBI:15377"/>
        <dbReference type="ChEBI" id="CHEBI:15378"/>
        <dbReference type="ChEBI" id="CHEBI:16526"/>
        <dbReference type="ChEBI" id="CHEBI:17544"/>
        <dbReference type="EC" id="4.2.1.1"/>
    </reaction>
</comment>
<keyword evidence="4 7" id="KW-0862">Zinc</keyword>
<proteinExistence type="inferred from homology"/>
<evidence type="ECO:0000256" key="2">
    <source>
        <dbReference type="ARBA" id="ARBA00012925"/>
    </source>
</evidence>
<feature type="binding site" evidence="7">
    <location>
        <position position="100"/>
    </location>
    <ligand>
        <name>Zn(2+)</name>
        <dbReference type="ChEBI" id="CHEBI:29105"/>
    </ligand>
</feature>
<dbReference type="AlphaFoldDB" id="A0A520XBP1"/>
<evidence type="ECO:0000256" key="3">
    <source>
        <dbReference type="ARBA" id="ARBA00022723"/>
    </source>
</evidence>
<sequence>MASLFDGVIDFNNNEYKKYSELFKKIADGQSPHTLFIGCSDSRVVPTLITKSLPGELFVVRNIANLVPPYRNVAEYLATTSAIEYAINVLKVSNIVVCGHSNCGGCRALYMSDQDLKHIPHTKKWLELAGSAKKIVSEHIRKAGENGEKFTEKQIAALTERENIKEQLKHLNSYPYIKENKDINIYGWHYDIETGDVYNYSFGGDIFEKIN</sequence>
<evidence type="ECO:0000256" key="8">
    <source>
        <dbReference type="RuleBase" id="RU003956"/>
    </source>
</evidence>
<dbReference type="SMART" id="SM00947">
    <property type="entry name" value="Pro_CA"/>
    <property type="match status" value="1"/>
</dbReference>
<keyword evidence="5 8" id="KW-0456">Lyase</keyword>